<comment type="caution">
    <text evidence="1">The sequence shown here is derived from an EMBL/GenBank/DDBJ whole genome shotgun (WGS) entry which is preliminary data.</text>
</comment>
<accession>A0A9X8IU12</accession>
<protein>
    <submittedName>
        <fullName evidence="1">Uncharacterized protein</fullName>
    </submittedName>
</protein>
<reference evidence="1 2" key="1">
    <citation type="submission" date="2019-01" db="EMBL/GenBank/DDBJ databases">
        <title>Draft genome sequence of heavy metal resistant Bacillus cereus NWUAB01.</title>
        <authorList>
            <person name="Babalola O."/>
            <person name="Aremu B.R."/>
            <person name="Ayangbenro A.S."/>
        </authorList>
    </citation>
    <scope>NUCLEOTIDE SEQUENCE [LARGE SCALE GENOMIC DNA]</scope>
    <source>
        <strain evidence="1 2">NWUAB01</strain>
    </source>
</reference>
<dbReference type="Proteomes" id="UP000253597">
    <property type="component" value="Unassembled WGS sequence"/>
</dbReference>
<gene>
    <name evidence="1" type="ORF">DR116_0029605</name>
</gene>
<evidence type="ECO:0000313" key="2">
    <source>
        <dbReference type="Proteomes" id="UP000253597"/>
    </source>
</evidence>
<sequence>MEIYKVSEVGIYGEEVKPKFYKLLDDAQQEFHKVMKKLQEELSVVKDPEDVMNGEKPVWIKNGEDSIFPSDVLLEGVINYWYKCSHEHDEWDVAFTTVIIEKIEVL</sequence>
<evidence type="ECO:0000313" key="1">
    <source>
        <dbReference type="EMBL" id="RWQ69828.1"/>
    </source>
</evidence>
<proteinExistence type="predicted"/>
<dbReference type="AlphaFoldDB" id="A0A9X8IU12"/>
<organism evidence="1 2">
    <name type="scientific">Bacillus cereus</name>
    <dbReference type="NCBI Taxonomy" id="1396"/>
    <lineage>
        <taxon>Bacteria</taxon>
        <taxon>Bacillati</taxon>
        <taxon>Bacillota</taxon>
        <taxon>Bacilli</taxon>
        <taxon>Bacillales</taxon>
        <taxon>Bacillaceae</taxon>
        <taxon>Bacillus</taxon>
        <taxon>Bacillus cereus group</taxon>
    </lineage>
</organism>
<dbReference type="RefSeq" id="WP_113304127.1">
    <property type="nucleotide sequence ID" value="NZ_JAPJLR010000027.1"/>
</dbReference>
<name>A0A9X8IU12_BACCE</name>
<dbReference type="EMBL" id="QNGD03000023">
    <property type="protein sequence ID" value="RWQ69828.1"/>
    <property type="molecule type" value="Genomic_DNA"/>
</dbReference>